<keyword evidence="3" id="KW-0614">Plasmid</keyword>
<keyword evidence="2" id="KW-0472">Membrane</keyword>
<feature type="transmembrane region" description="Helical" evidence="2">
    <location>
        <begin position="224"/>
        <end position="250"/>
    </location>
</feature>
<feature type="transmembrane region" description="Helical" evidence="2">
    <location>
        <begin position="116"/>
        <end position="132"/>
    </location>
</feature>
<evidence type="ECO:0000256" key="1">
    <source>
        <dbReference type="SAM" id="MobiDB-lite"/>
    </source>
</evidence>
<gene>
    <name evidence="3" type="ORF">K6T50_17710</name>
</gene>
<dbReference type="AlphaFoldDB" id="A0A8T8WJ58"/>
<protein>
    <submittedName>
        <fullName evidence="3">DUF2270 domain-containing protein</fullName>
    </submittedName>
</protein>
<name>A0A8T8WJ58_9EURY</name>
<sequence length="272" mass="30194">MTAEPDGDPDSDETECSPEGDLGGNAVGSGRDGRRSESQPDESQSGETPLEASPPHVGAGLLDEDMGPSSAMAHLYRGELHRMKLWRERLDRTTNWGVVVIAALLTWAFTSPNNPHYIILVGVATLSVFLVIESRRYRGYDIWRTRVRTIQENVWAYGLDPEGGLADEEWRERLGDDYRSPTLKITAEEAIAHRLRRVYLPLFAILLAAWLIRTTAFSSDPWPAAAAIGMVPGTVVLLTVGAFYVAAIGIACRPRTWHAKGELRSEDLRKRR</sequence>
<dbReference type="InterPro" id="IPR014470">
    <property type="entry name" value="UCP01500"/>
</dbReference>
<reference evidence="3 4" key="1">
    <citation type="journal article" date="2021" name="Int. J. Syst. Evol. Microbiol.">
        <title>Halobaculum halophilum sp. nov. and Halobaculum salinum sp. nov., isolated from salt lake and saline soil.</title>
        <authorList>
            <person name="Cui H.L."/>
            <person name="Shi X.W."/>
            <person name="Yin X.M."/>
            <person name="Yang X.Y."/>
            <person name="Hou J."/>
            <person name="Zhu L."/>
        </authorList>
    </citation>
    <scope>NUCLEOTIDE SEQUENCE [LARGE SCALE GENOMIC DNA]</scope>
    <source>
        <strain evidence="3 4">NBRC 109044</strain>
    </source>
</reference>
<organism evidence="3 4">
    <name type="scientific">Halobaculum magnesiiphilum</name>
    <dbReference type="NCBI Taxonomy" id="1017351"/>
    <lineage>
        <taxon>Archaea</taxon>
        <taxon>Methanobacteriati</taxon>
        <taxon>Methanobacteriota</taxon>
        <taxon>Stenosarchaea group</taxon>
        <taxon>Halobacteria</taxon>
        <taxon>Halobacteriales</taxon>
        <taxon>Haloferacaceae</taxon>
        <taxon>Halobaculum</taxon>
    </lineage>
</organism>
<accession>A0A8T8WJ58</accession>
<evidence type="ECO:0000313" key="4">
    <source>
        <dbReference type="Proteomes" id="UP000826254"/>
    </source>
</evidence>
<dbReference type="PIRSF" id="PIRSF015000">
    <property type="entry name" value="UCP01500"/>
    <property type="match status" value="1"/>
</dbReference>
<geneLocation type="plasmid" evidence="3 4">
    <name>unnamed2</name>
</geneLocation>
<feature type="compositionally biased region" description="Acidic residues" evidence="1">
    <location>
        <begin position="1"/>
        <end position="18"/>
    </location>
</feature>
<keyword evidence="4" id="KW-1185">Reference proteome</keyword>
<dbReference type="KEGG" id="hmp:K6T50_17710"/>
<dbReference type="EMBL" id="CP081960">
    <property type="protein sequence ID" value="QZP39816.1"/>
    <property type="molecule type" value="Genomic_DNA"/>
</dbReference>
<keyword evidence="2" id="KW-1133">Transmembrane helix</keyword>
<proteinExistence type="predicted"/>
<feature type="region of interest" description="Disordered" evidence="1">
    <location>
        <begin position="1"/>
        <end position="64"/>
    </location>
</feature>
<dbReference type="Pfam" id="PF10028">
    <property type="entry name" value="DUF2270"/>
    <property type="match status" value="1"/>
</dbReference>
<keyword evidence="2" id="KW-0812">Transmembrane</keyword>
<evidence type="ECO:0000313" key="3">
    <source>
        <dbReference type="EMBL" id="QZP39816.1"/>
    </source>
</evidence>
<evidence type="ECO:0000256" key="2">
    <source>
        <dbReference type="SAM" id="Phobius"/>
    </source>
</evidence>
<feature type="transmembrane region" description="Helical" evidence="2">
    <location>
        <begin position="93"/>
        <end position="110"/>
    </location>
</feature>
<dbReference type="Proteomes" id="UP000826254">
    <property type="component" value="Plasmid unnamed2"/>
</dbReference>
<feature type="transmembrane region" description="Helical" evidence="2">
    <location>
        <begin position="198"/>
        <end position="218"/>
    </location>
</feature>